<evidence type="ECO:0000259" key="2">
    <source>
        <dbReference type="SMART" id="SM00943"/>
    </source>
</evidence>
<dbReference type="Pfam" id="PF09250">
    <property type="entry name" value="Prim-Pol"/>
    <property type="match status" value="1"/>
</dbReference>
<feature type="region of interest" description="Disordered" evidence="1">
    <location>
        <begin position="90"/>
        <end position="112"/>
    </location>
</feature>
<reference evidence="3" key="1">
    <citation type="submission" date="2020-04" db="EMBL/GenBank/DDBJ databases">
        <authorList>
            <person name="Chiriac C."/>
            <person name="Salcher M."/>
            <person name="Ghai R."/>
            <person name="Kavagutti S V."/>
        </authorList>
    </citation>
    <scope>NUCLEOTIDE SEQUENCE</scope>
</reference>
<dbReference type="InterPro" id="IPR015330">
    <property type="entry name" value="DNA_primase/pol_bifunc_N"/>
</dbReference>
<dbReference type="Gene3D" id="3.40.50.300">
    <property type="entry name" value="P-loop containing nucleotide triphosphate hydrolases"/>
    <property type="match status" value="1"/>
</dbReference>
<dbReference type="Pfam" id="PF13481">
    <property type="entry name" value="AAA_25"/>
    <property type="match status" value="1"/>
</dbReference>
<name>A0A6J5LFR1_9CAUD</name>
<gene>
    <name evidence="3" type="ORF">UFOVP134_26</name>
</gene>
<evidence type="ECO:0000313" key="3">
    <source>
        <dbReference type="EMBL" id="CAB4132093.1"/>
    </source>
</evidence>
<sequence>MPSSPLHQAALDWAAKGVPVFPCRPFGSRENGQDSSKRPVIKGGWQVATTDKAQIDAWWTENPNYNVAIYPEPAGLCVVDIDPPVGEESWQSLEAEHGASPETYTNTTPRGGRHLFFRGSLPGTASRLGPKLDTRGDASYVLVPPSRTDAGPYRHARGAEIASLPAWVPLALSRPAAGSASAGAAVELDLPENLTEARAWLKTREPAVEGAGGDAYTVQTCFWLRDKFALSEDAMFEAMADWNARCEPPWEEWELRTKIENAWSYAQNGAGAYAGVGLSALAQHLGIELESYEEVKVAQVEAGKFKLWSTEELMALPPLEWLVPEAIPKEAVGMIYAPPDSFKSFLALALVMPLAVNHDVVYVAGEGSRQFGKRINAWCMLNGIDPTGHRLKVVRHMPSAARNEWQSLIEAIRDANARPVLVVIDTMMQAMTGLEDSSSKDVSTFTYQMHQFAEACGCSVLFIHHTGKDASRGARGSSALMGDIEYAMEVTAHEETRAAAISVVRQKDAERRRAPFYFEGIEVANSLAFQPIDAKTFKELTTKDDNLHPKRVYAALEQAGEPITTQALAGILHPMVPDQDAEAWREAIDIAVKNLNARAKTDLSVYAVGTGAGRRWTLPHH</sequence>
<dbReference type="InterPro" id="IPR027417">
    <property type="entry name" value="P-loop_NTPase"/>
</dbReference>
<evidence type="ECO:0000256" key="1">
    <source>
        <dbReference type="SAM" id="MobiDB-lite"/>
    </source>
</evidence>
<protein>
    <submittedName>
        <fullName evidence="3">Prim_Pol domain containing protein</fullName>
    </submittedName>
</protein>
<proteinExistence type="predicted"/>
<dbReference type="SUPFAM" id="SSF52540">
    <property type="entry name" value="P-loop containing nucleoside triphosphate hydrolases"/>
    <property type="match status" value="1"/>
</dbReference>
<dbReference type="EMBL" id="LR796258">
    <property type="protein sequence ID" value="CAB4132093.1"/>
    <property type="molecule type" value="Genomic_DNA"/>
</dbReference>
<feature type="domain" description="DNA primase/polymerase bifunctional N-terminal" evidence="2">
    <location>
        <begin position="10"/>
        <end position="168"/>
    </location>
</feature>
<dbReference type="SMART" id="SM00943">
    <property type="entry name" value="Prim-Pol"/>
    <property type="match status" value="1"/>
</dbReference>
<organism evidence="3">
    <name type="scientific">uncultured Caudovirales phage</name>
    <dbReference type="NCBI Taxonomy" id="2100421"/>
    <lineage>
        <taxon>Viruses</taxon>
        <taxon>Duplodnaviria</taxon>
        <taxon>Heunggongvirae</taxon>
        <taxon>Uroviricota</taxon>
        <taxon>Caudoviricetes</taxon>
        <taxon>Peduoviridae</taxon>
        <taxon>Maltschvirus</taxon>
        <taxon>Maltschvirus maltsch</taxon>
    </lineage>
</organism>
<accession>A0A6J5LFR1</accession>
<dbReference type="CDD" id="cd04859">
    <property type="entry name" value="Prim_Pol"/>
    <property type="match status" value="1"/>
</dbReference>
<dbReference type="SUPFAM" id="SSF56747">
    <property type="entry name" value="Prim-pol domain"/>
    <property type="match status" value="1"/>
</dbReference>